<protein>
    <submittedName>
        <fullName evidence="8">Phosphoribosylaminoimidazolecarboxamide formyltransferase</fullName>
    </submittedName>
</protein>
<dbReference type="AlphaFoldDB" id="A0A1A0R2Z4"/>
<evidence type="ECO:0000256" key="6">
    <source>
        <dbReference type="ARBA" id="ARBA00023136"/>
    </source>
</evidence>
<gene>
    <name evidence="8" type="ORF">A5792_21355</name>
</gene>
<dbReference type="PANTHER" id="PTHR33452:SF4">
    <property type="entry name" value="BLL4328 PROTEIN"/>
    <property type="match status" value="1"/>
</dbReference>
<evidence type="ECO:0000313" key="9">
    <source>
        <dbReference type="Proteomes" id="UP000093902"/>
    </source>
</evidence>
<evidence type="ECO:0000256" key="3">
    <source>
        <dbReference type="ARBA" id="ARBA00022475"/>
    </source>
</evidence>
<dbReference type="EMBL" id="LZSO01000027">
    <property type="protein sequence ID" value="OBB28840.1"/>
    <property type="molecule type" value="Genomic_DNA"/>
</dbReference>
<evidence type="ECO:0000256" key="4">
    <source>
        <dbReference type="ARBA" id="ARBA00022692"/>
    </source>
</evidence>
<organism evidence="8 9">
    <name type="scientific">Mycolicibacterium peregrinum</name>
    <name type="common">Mycobacterium peregrinum</name>
    <dbReference type="NCBI Taxonomy" id="43304"/>
    <lineage>
        <taxon>Bacteria</taxon>
        <taxon>Bacillati</taxon>
        <taxon>Actinomycetota</taxon>
        <taxon>Actinomycetes</taxon>
        <taxon>Mycobacteriales</taxon>
        <taxon>Mycobacteriaceae</taxon>
        <taxon>Mycolicibacterium</taxon>
    </lineage>
</organism>
<dbReference type="InterPro" id="IPR032808">
    <property type="entry name" value="DoxX"/>
</dbReference>
<dbReference type="PANTHER" id="PTHR33452">
    <property type="entry name" value="OXIDOREDUCTASE CATD-RELATED"/>
    <property type="match status" value="1"/>
</dbReference>
<evidence type="ECO:0000256" key="1">
    <source>
        <dbReference type="ARBA" id="ARBA00004651"/>
    </source>
</evidence>
<dbReference type="OrthoDB" id="9808524at2"/>
<comment type="subcellular location">
    <subcellularLocation>
        <location evidence="1">Cell membrane</location>
        <topology evidence="1">Multi-pass membrane protein</topology>
    </subcellularLocation>
</comment>
<proteinExistence type="inferred from homology"/>
<evidence type="ECO:0000256" key="7">
    <source>
        <dbReference type="SAM" id="Phobius"/>
    </source>
</evidence>
<reference evidence="9" key="1">
    <citation type="submission" date="2016-06" db="EMBL/GenBank/DDBJ databases">
        <authorList>
            <person name="Sutton G."/>
            <person name="Brinkac L."/>
            <person name="Sanka R."/>
            <person name="Adams M."/>
            <person name="Lau E."/>
            <person name="Mehaffy C."/>
            <person name="Tameris M."/>
            <person name="Hatherill M."/>
            <person name="Hanekom W."/>
            <person name="Mahomed H."/>
            <person name="Mcshane H."/>
        </authorList>
    </citation>
    <scope>NUCLEOTIDE SEQUENCE [LARGE SCALE GENOMIC DNA]</scope>
    <source>
        <strain evidence="9">852002-51209_SCH5440388</strain>
    </source>
</reference>
<comment type="caution">
    <text evidence="8">The sequence shown here is derived from an EMBL/GenBank/DDBJ whole genome shotgun (WGS) entry which is preliminary data.</text>
</comment>
<keyword evidence="6 7" id="KW-0472">Membrane</keyword>
<dbReference type="InterPro" id="IPR051907">
    <property type="entry name" value="DoxX-like_oxidoreductase"/>
</dbReference>
<evidence type="ECO:0000313" key="8">
    <source>
        <dbReference type="EMBL" id="OBB28840.1"/>
    </source>
</evidence>
<keyword evidence="5 7" id="KW-1133">Transmembrane helix</keyword>
<dbReference type="GO" id="GO:0016740">
    <property type="term" value="F:transferase activity"/>
    <property type="evidence" value="ECO:0007669"/>
    <property type="project" value="UniProtKB-KW"/>
</dbReference>
<evidence type="ECO:0000256" key="2">
    <source>
        <dbReference type="ARBA" id="ARBA00006679"/>
    </source>
</evidence>
<sequence>MTTNLDTRLGSLSPAVISLFRVVFGLLYTIHGASKLFAWPVDSGSGATPVGTWPYWYAGVIELVLGLLIMAGLFTRVAAFIASGEMAFAYFTQHQPKGLWPIENGGELAVLYCFGFLLLAAIGGGAYALDATRRKRLAA</sequence>
<accession>A0A1A0R2Z4</accession>
<keyword evidence="4 7" id="KW-0812">Transmembrane</keyword>
<keyword evidence="8" id="KW-0808">Transferase</keyword>
<comment type="similarity">
    <text evidence="2">Belongs to the DoxX family.</text>
</comment>
<name>A0A1A0R2Z4_MYCPR</name>
<evidence type="ECO:0000256" key="5">
    <source>
        <dbReference type="ARBA" id="ARBA00022989"/>
    </source>
</evidence>
<dbReference type="RefSeq" id="WP_064932693.1">
    <property type="nucleotide sequence ID" value="NZ_LZSO01000027.1"/>
</dbReference>
<feature type="transmembrane region" description="Helical" evidence="7">
    <location>
        <begin position="12"/>
        <end position="30"/>
    </location>
</feature>
<feature type="transmembrane region" description="Helical" evidence="7">
    <location>
        <begin position="109"/>
        <end position="129"/>
    </location>
</feature>
<dbReference type="STRING" id="43304.GCA_001403655_03831"/>
<keyword evidence="3" id="KW-1003">Cell membrane</keyword>
<dbReference type="Pfam" id="PF07681">
    <property type="entry name" value="DoxX"/>
    <property type="match status" value="1"/>
</dbReference>
<dbReference type="GO" id="GO:0005886">
    <property type="term" value="C:plasma membrane"/>
    <property type="evidence" value="ECO:0007669"/>
    <property type="project" value="UniProtKB-SubCell"/>
</dbReference>
<feature type="transmembrane region" description="Helical" evidence="7">
    <location>
        <begin position="63"/>
        <end position="89"/>
    </location>
</feature>
<dbReference type="Proteomes" id="UP000093902">
    <property type="component" value="Unassembled WGS sequence"/>
</dbReference>